<feature type="transmembrane region" description="Helical" evidence="7">
    <location>
        <begin position="162"/>
        <end position="185"/>
    </location>
</feature>
<comment type="subcellular location">
    <subcellularLocation>
        <location evidence="1">Membrane</location>
        <topology evidence="1">Multi-pass membrane protein</topology>
    </subcellularLocation>
</comment>
<feature type="transmembrane region" description="Helical" evidence="7">
    <location>
        <begin position="72"/>
        <end position="93"/>
    </location>
</feature>
<evidence type="ECO:0000256" key="3">
    <source>
        <dbReference type="ARBA" id="ARBA00022692"/>
    </source>
</evidence>
<feature type="transmembrane region" description="Helical" evidence="7">
    <location>
        <begin position="100"/>
        <end position="119"/>
    </location>
</feature>
<evidence type="ECO:0000256" key="4">
    <source>
        <dbReference type="ARBA" id="ARBA00022989"/>
    </source>
</evidence>
<evidence type="ECO:0000256" key="6">
    <source>
        <dbReference type="SAM" id="MobiDB-lite"/>
    </source>
</evidence>
<evidence type="ECO:0000313" key="8">
    <source>
        <dbReference type="EMBL" id="KAF4471316.1"/>
    </source>
</evidence>
<evidence type="ECO:0000256" key="5">
    <source>
        <dbReference type="ARBA" id="ARBA00023136"/>
    </source>
</evidence>
<dbReference type="AlphaFoldDB" id="A0A8H4PI98"/>
<evidence type="ECO:0000256" key="2">
    <source>
        <dbReference type="ARBA" id="ARBA00005587"/>
    </source>
</evidence>
<sequence length="249" mass="26431">MDRLQKVNRKPCATIADFDKPRPSNEPREMSAEKASGNPTPIATCGLFVAFGTLACQLLFLQDTVSIDTATVPAHLFFGGILITLGGALELCLRHYVPALALTSLGLFCFPFSKTLLPALSTGVQGMASGDGIPPTMEIKYSALILSMILLVYLVSSFRTNVALVLTLFSLDLGVALAAGAYWLYGGQVAGESDVGKKMLVEAGICFIAASACSFWILFSTLLDAVDFPFTLPLGSLSKAPIRPKTNIS</sequence>
<evidence type="ECO:0000313" key="9">
    <source>
        <dbReference type="Proteomes" id="UP000554235"/>
    </source>
</evidence>
<keyword evidence="9" id="KW-1185">Reference proteome</keyword>
<dbReference type="Pfam" id="PF01184">
    <property type="entry name" value="Gpr1_Fun34_YaaH"/>
    <property type="match status" value="1"/>
</dbReference>
<accession>A0A8H4PI98</accession>
<evidence type="ECO:0000256" key="1">
    <source>
        <dbReference type="ARBA" id="ARBA00004141"/>
    </source>
</evidence>
<dbReference type="InterPro" id="IPR051633">
    <property type="entry name" value="AceTr"/>
</dbReference>
<feature type="transmembrane region" description="Helical" evidence="7">
    <location>
        <begin position="40"/>
        <end position="60"/>
    </location>
</feature>
<feature type="region of interest" description="Disordered" evidence="6">
    <location>
        <begin position="17"/>
        <end position="37"/>
    </location>
</feature>
<feature type="compositionally biased region" description="Basic and acidic residues" evidence="6">
    <location>
        <begin position="17"/>
        <end position="32"/>
    </location>
</feature>
<comment type="similarity">
    <text evidence="2">Belongs to the acetate uptake transporter (AceTr) (TC 2.A.96) family.</text>
</comment>
<dbReference type="PANTHER" id="PTHR31123">
    <property type="entry name" value="ACCUMULATION OF DYADS PROTEIN 2-RELATED"/>
    <property type="match status" value="1"/>
</dbReference>
<organism evidence="8 9">
    <name type="scientific">Fusarium albosuccineum</name>
    <dbReference type="NCBI Taxonomy" id="1237068"/>
    <lineage>
        <taxon>Eukaryota</taxon>
        <taxon>Fungi</taxon>
        <taxon>Dikarya</taxon>
        <taxon>Ascomycota</taxon>
        <taxon>Pezizomycotina</taxon>
        <taxon>Sordariomycetes</taxon>
        <taxon>Hypocreomycetidae</taxon>
        <taxon>Hypocreales</taxon>
        <taxon>Nectriaceae</taxon>
        <taxon>Fusarium</taxon>
        <taxon>Fusarium decemcellulare species complex</taxon>
    </lineage>
</organism>
<feature type="transmembrane region" description="Helical" evidence="7">
    <location>
        <begin position="139"/>
        <end position="155"/>
    </location>
</feature>
<comment type="caution">
    <text evidence="8">The sequence shown here is derived from an EMBL/GenBank/DDBJ whole genome shotgun (WGS) entry which is preliminary data.</text>
</comment>
<protein>
    <submittedName>
        <fullName evidence="8">Gpr1 fun34 -class plasma membrane</fullName>
    </submittedName>
</protein>
<dbReference type="InterPro" id="IPR000791">
    <property type="entry name" value="Gpr1/Fun34/SatP-like"/>
</dbReference>
<dbReference type="EMBL" id="JAADYS010000225">
    <property type="protein sequence ID" value="KAF4471316.1"/>
    <property type="molecule type" value="Genomic_DNA"/>
</dbReference>
<proteinExistence type="inferred from homology"/>
<dbReference type="PANTHER" id="PTHR31123:SF4">
    <property type="entry name" value="PROTEIN ALCS"/>
    <property type="match status" value="1"/>
</dbReference>
<name>A0A8H4PI98_9HYPO</name>
<keyword evidence="4 7" id="KW-1133">Transmembrane helix</keyword>
<gene>
    <name evidence="8" type="ORF">FALBO_1776</name>
</gene>
<feature type="transmembrane region" description="Helical" evidence="7">
    <location>
        <begin position="200"/>
        <end position="219"/>
    </location>
</feature>
<keyword evidence="5 7" id="KW-0472">Membrane</keyword>
<reference evidence="8 9" key="1">
    <citation type="submission" date="2020-01" db="EMBL/GenBank/DDBJ databases">
        <title>Identification and distribution of gene clusters putatively required for synthesis of sphingolipid metabolism inhibitors in phylogenetically diverse species of the filamentous fungus Fusarium.</title>
        <authorList>
            <person name="Kim H.-S."/>
            <person name="Busman M."/>
            <person name="Brown D.W."/>
            <person name="Divon H."/>
            <person name="Uhlig S."/>
            <person name="Proctor R.H."/>
        </authorList>
    </citation>
    <scope>NUCLEOTIDE SEQUENCE [LARGE SCALE GENOMIC DNA]</scope>
    <source>
        <strain evidence="8 9">NRRL 20459</strain>
    </source>
</reference>
<dbReference type="GO" id="GO:0015123">
    <property type="term" value="F:acetate transmembrane transporter activity"/>
    <property type="evidence" value="ECO:0007669"/>
    <property type="project" value="TreeGrafter"/>
</dbReference>
<dbReference type="OrthoDB" id="5061669at2759"/>
<keyword evidence="3 7" id="KW-0812">Transmembrane</keyword>
<dbReference type="GO" id="GO:0005886">
    <property type="term" value="C:plasma membrane"/>
    <property type="evidence" value="ECO:0007669"/>
    <property type="project" value="TreeGrafter"/>
</dbReference>
<dbReference type="Proteomes" id="UP000554235">
    <property type="component" value="Unassembled WGS sequence"/>
</dbReference>
<evidence type="ECO:0000256" key="7">
    <source>
        <dbReference type="SAM" id="Phobius"/>
    </source>
</evidence>